<accession>A0A9N8WAA0</accession>
<dbReference type="AlphaFoldDB" id="A0A9N8WAA0"/>
<sequence>MASEKASINPSTSESNVFRNLNHSPTCPIFPGNINIIREEFAHASEDQNPGKKASQIITDTIDGDEDLEFMREIGLNKKSGPNKAVCERPITNKNTDTQERGTSPIVINNDDFEQTPVKDNDERDIYKSLLEELFTPIKGETVEAIIDEEENSPPKNLYQKACCAEMRATKENQEEIICWYYYEKGFEERVEDILKNERMLEIKSRGIGFIMK</sequence>
<organism evidence="1 2">
    <name type="scientific">Diversispora eburnea</name>
    <dbReference type="NCBI Taxonomy" id="1213867"/>
    <lineage>
        <taxon>Eukaryota</taxon>
        <taxon>Fungi</taxon>
        <taxon>Fungi incertae sedis</taxon>
        <taxon>Mucoromycota</taxon>
        <taxon>Glomeromycotina</taxon>
        <taxon>Glomeromycetes</taxon>
        <taxon>Diversisporales</taxon>
        <taxon>Diversisporaceae</taxon>
        <taxon>Diversispora</taxon>
    </lineage>
</organism>
<name>A0A9N8WAA0_9GLOM</name>
<dbReference type="EMBL" id="CAJVPK010000217">
    <property type="protein sequence ID" value="CAG8476131.1"/>
    <property type="molecule type" value="Genomic_DNA"/>
</dbReference>
<gene>
    <name evidence="1" type="ORF">DEBURN_LOCUS3410</name>
</gene>
<proteinExistence type="predicted"/>
<dbReference type="Proteomes" id="UP000789706">
    <property type="component" value="Unassembled WGS sequence"/>
</dbReference>
<evidence type="ECO:0000313" key="1">
    <source>
        <dbReference type="EMBL" id="CAG8476131.1"/>
    </source>
</evidence>
<reference evidence="1" key="1">
    <citation type="submission" date="2021-06" db="EMBL/GenBank/DDBJ databases">
        <authorList>
            <person name="Kallberg Y."/>
            <person name="Tangrot J."/>
            <person name="Rosling A."/>
        </authorList>
    </citation>
    <scope>NUCLEOTIDE SEQUENCE</scope>
    <source>
        <strain evidence="1">AZ414A</strain>
    </source>
</reference>
<keyword evidence="2" id="KW-1185">Reference proteome</keyword>
<protein>
    <submittedName>
        <fullName evidence="1">9607_t:CDS:1</fullName>
    </submittedName>
</protein>
<dbReference type="OrthoDB" id="2331621at2759"/>
<comment type="caution">
    <text evidence="1">The sequence shown here is derived from an EMBL/GenBank/DDBJ whole genome shotgun (WGS) entry which is preliminary data.</text>
</comment>
<evidence type="ECO:0000313" key="2">
    <source>
        <dbReference type="Proteomes" id="UP000789706"/>
    </source>
</evidence>